<sequence>MSTIVNRIDSYSANNGSSMNKEWARDGCRTILVVFEGCDLIPLLSFNRMDCGKPLLAFNLMTGLSKQSCIHISKYFLSSLRMIHNTGIDCCCILTKFGQPYLMNNEERITTLS</sequence>
<evidence type="ECO:0000313" key="1">
    <source>
        <dbReference type="Proteomes" id="UP000095283"/>
    </source>
</evidence>
<dbReference type="AlphaFoldDB" id="A0A1I7X8M0"/>
<reference evidence="2" key="1">
    <citation type="submission" date="2016-11" db="UniProtKB">
        <authorList>
            <consortium name="WormBaseParasite"/>
        </authorList>
    </citation>
    <scope>IDENTIFICATION</scope>
</reference>
<name>A0A1I7X8M0_HETBA</name>
<organism evidence="1 2">
    <name type="scientific">Heterorhabditis bacteriophora</name>
    <name type="common">Entomopathogenic nematode worm</name>
    <dbReference type="NCBI Taxonomy" id="37862"/>
    <lineage>
        <taxon>Eukaryota</taxon>
        <taxon>Metazoa</taxon>
        <taxon>Ecdysozoa</taxon>
        <taxon>Nematoda</taxon>
        <taxon>Chromadorea</taxon>
        <taxon>Rhabditida</taxon>
        <taxon>Rhabditina</taxon>
        <taxon>Rhabditomorpha</taxon>
        <taxon>Strongyloidea</taxon>
        <taxon>Heterorhabditidae</taxon>
        <taxon>Heterorhabditis</taxon>
    </lineage>
</organism>
<proteinExistence type="predicted"/>
<keyword evidence="1" id="KW-1185">Reference proteome</keyword>
<accession>A0A1I7X8M0</accession>
<protein>
    <submittedName>
        <fullName evidence="2">Protein kinase domain-containing protein</fullName>
    </submittedName>
</protein>
<evidence type="ECO:0000313" key="2">
    <source>
        <dbReference type="WBParaSite" id="Hba_13742"/>
    </source>
</evidence>
<dbReference type="WBParaSite" id="Hba_13742">
    <property type="protein sequence ID" value="Hba_13742"/>
    <property type="gene ID" value="Hba_13742"/>
</dbReference>
<dbReference type="Proteomes" id="UP000095283">
    <property type="component" value="Unplaced"/>
</dbReference>